<protein>
    <submittedName>
        <fullName evidence="1">Uncharacterized protein</fullName>
    </submittedName>
</protein>
<keyword evidence="2" id="KW-1185">Reference proteome</keyword>
<name>A0A1L9TCP8_9EURO</name>
<dbReference type="Proteomes" id="UP000184356">
    <property type="component" value="Unassembled WGS sequence"/>
</dbReference>
<sequence length="186" mass="21285">MADYRPAKIFQTPVDEDKSSFYYGSHSRCIGKLMDGLEISPSGVLHARFGKITEIVALKHFIGVVPDPHDRGSEKRNFRPLRYNELVNMQRHLVECDLRALPTPEVGDRYEGIWASPGGGVMIGWGVVTEVLVYPDITIMYIVEPVSEQKMIRELRRRDKARRRMMAGKNPRGNVLQRVVKEIFCI</sequence>
<dbReference type="VEuPathDB" id="FungiDB:ASPSYDRAFT_33314"/>
<dbReference type="AlphaFoldDB" id="A0A1L9TCP8"/>
<evidence type="ECO:0000313" key="2">
    <source>
        <dbReference type="Proteomes" id="UP000184356"/>
    </source>
</evidence>
<dbReference type="EMBL" id="KV878589">
    <property type="protein sequence ID" value="OJJ57186.1"/>
    <property type="molecule type" value="Genomic_DNA"/>
</dbReference>
<reference evidence="2" key="1">
    <citation type="journal article" date="2017" name="Genome Biol.">
        <title>Comparative genomics reveals high biological diversity and specific adaptations in the industrially and medically important fungal genus Aspergillus.</title>
        <authorList>
            <person name="de Vries R.P."/>
            <person name="Riley R."/>
            <person name="Wiebenga A."/>
            <person name="Aguilar-Osorio G."/>
            <person name="Amillis S."/>
            <person name="Uchima C.A."/>
            <person name="Anderluh G."/>
            <person name="Asadollahi M."/>
            <person name="Askin M."/>
            <person name="Barry K."/>
            <person name="Battaglia E."/>
            <person name="Bayram O."/>
            <person name="Benocci T."/>
            <person name="Braus-Stromeyer S.A."/>
            <person name="Caldana C."/>
            <person name="Canovas D."/>
            <person name="Cerqueira G.C."/>
            <person name="Chen F."/>
            <person name="Chen W."/>
            <person name="Choi C."/>
            <person name="Clum A."/>
            <person name="Dos Santos R.A."/>
            <person name="Damasio A.R."/>
            <person name="Diallinas G."/>
            <person name="Emri T."/>
            <person name="Fekete E."/>
            <person name="Flipphi M."/>
            <person name="Freyberg S."/>
            <person name="Gallo A."/>
            <person name="Gournas C."/>
            <person name="Habgood R."/>
            <person name="Hainaut M."/>
            <person name="Harispe M.L."/>
            <person name="Henrissat B."/>
            <person name="Hilden K.S."/>
            <person name="Hope R."/>
            <person name="Hossain A."/>
            <person name="Karabika E."/>
            <person name="Karaffa L."/>
            <person name="Karanyi Z."/>
            <person name="Krasevec N."/>
            <person name="Kuo A."/>
            <person name="Kusch H."/>
            <person name="LaButti K."/>
            <person name="Lagendijk E.L."/>
            <person name="Lapidus A."/>
            <person name="Levasseur A."/>
            <person name="Lindquist E."/>
            <person name="Lipzen A."/>
            <person name="Logrieco A.F."/>
            <person name="MacCabe A."/>
            <person name="Maekelae M.R."/>
            <person name="Malavazi I."/>
            <person name="Melin P."/>
            <person name="Meyer V."/>
            <person name="Mielnichuk N."/>
            <person name="Miskei M."/>
            <person name="Molnar A.P."/>
            <person name="Mule G."/>
            <person name="Ngan C.Y."/>
            <person name="Orejas M."/>
            <person name="Orosz E."/>
            <person name="Ouedraogo J.P."/>
            <person name="Overkamp K.M."/>
            <person name="Park H.-S."/>
            <person name="Perrone G."/>
            <person name="Piumi F."/>
            <person name="Punt P.J."/>
            <person name="Ram A.F."/>
            <person name="Ramon A."/>
            <person name="Rauscher S."/>
            <person name="Record E."/>
            <person name="Riano-Pachon D.M."/>
            <person name="Robert V."/>
            <person name="Roehrig J."/>
            <person name="Ruller R."/>
            <person name="Salamov A."/>
            <person name="Salih N.S."/>
            <person name="Samson R.A."/>
            <person name="Sandor E."/>
            <person name="Sanguinetti M."/>
            <person name="Schuetze T."/>
            <person name="Sepcic K."/>
            <person name="Shelest E."/>
            <person name="Sherlock G."/>
            <person name="Sophianopoulou V."/>
            <person name="Squina F.M."/>
            <person name="Sun H."/>
            <person name="Susca A."/>
            <person name="Todd R.B."/>
            <person name="Tsang A."/>
            <person name="Unkles S.E."/>
            <person name="van de Wiele N."/>
            <person name="van Rossen-Uffink D."/>
            <person name="Oliveira J.V."/>
            <person name="Vesth T.C."/>
            <person name="Visser J."/>
            <person name="Yu J.-H."/>
            <person name="Zhou M."/>
            <person name="Andersen M.R."/>
            <person name="Archer D.B."/>
            <person name="Baker S.E."/>
            <person name="Benoit I."/>
            <person name="Brakhage A.A."/>
            <person name="Braus G.H."/>
            <person name="Fischer R."/>
            <person name="Frisvad J.C."/>
            <person name="Goldman G.H."/>
            <person name="Houbraken J."/>
            <person name="Oakley B."/>
            <person name="Pocsi I."/>
            <person name="Scazzocchio C."/>
            <person name="Seiboth B."/>
            <person name="vanKuyk P.A."/>
            <person name="Wortman J."/>
            <person name="Dyer P.S."/>
            <person name="Grigoriev I.V."/>
        </authorList>
    </citation>
    <scope>NUCLEOTIDE SEQUENCE [LARGE SCALE GENOMIC DNA]</scope>
    <source>
        <strain evidence="2">CBS 593.65</strain>
    </source>
</reference>
<evidence type="ECO:0000313" key="1">
    <source>
        <dbReference type="EMBL" id="OJJ57186.1"/>
    </source>
</evidence>
<dbReference type="RefSeq" id="XP_040700992.1">
    <property type="nucleotide sequence ID" value="XM_040845068.1"/>
</dbReference>
<gene>
    <name evidence="1" type="ORF">ASPSYDRAFT_33314</name>
</gene>
<accession>A0A1L9TCP8</accession>
<dbReference type="GeneID" id="63761141"/>
<organism evidence="1 2">
    <name type="scientific">Aspergillus sydowii CBS 593.65</name>
    <dbReference type="NCBI Taxonomy" id="1036612"/>
    <lineage>
        <taxon>Eukaryota</taxon>
        <taxon>Fungi</taxon>
        <taxon>Dikarya</taxon>
        <taxon>Ascomycota</taxon>
        <taxon>Pezizomycotina</taxon>
        <taxon>Eurotiomycetes</taxon>
        <taxon>Eurotiomycetidae</taxon>
        <taxon>Eurotiales</taxon>
        <taxon>Aspergillaceae</taxon>
        <taxon>Aspergillus</taxon>
        <taxon>Aspergillus subgen. Nidulantes</taxon>
    </lineage>
</organism>
<dbReference type="OrthoDB" id="4477302at2759"/>
<proteinExistence type="predicted"/>